<evidence type="ECO:0000313" key="1">
    <source>
        <dbReference type="EMBL" id="MBC2650204.1"/>
    </source>
</evidence>
<dbReference type="AlphaFoldDB" id="A0A7X1F4Y0"/>
<dbReference type="Proteomes" id="UP000520156">
    <property type="component" value="Unassembled WGS sequence"/>
</dbReference>
<sequence length="304" mass="32530">MPEAGVAATRVILTAGPLRVVLAPELGGSIARFDWLEDGACRPLMRGAGPDESGSGAASALDCACFPLVPFANRIRGGRFEFRGETIRLSPTIAHDPSPLHGQGWRVPWELVQCDAASAELRFRHEPGEWPWAYEARQTFTLAADRLDVVLACTNLDERPMPCGLGLHPFHPCDPDTRLATRVGGVWTVDASVLPLAHVPAEGRYDLSDRAICDQDLDNGFDGWSGTALIRWGGAGPALRLTSPGTGFLQVYAPPGRGLFAVEPVQHANGALNAPEAQWADLGLAVLGPGETRSLHARWVVEPA</sequence>
<dbReference type="Gene3D" id="2.70.98.10">
    <property type="match status" value="1"/>
</dbReference>
<gene>
    <name evidence="1" type="ORF">H7F49_00630</name>
</gene>
<dbReference type="Pfam" id="PF01263">
    <property type="entry name" value="Aldose_epim"/>
    <property type="match status" value="1"/>
</dbReference>
<dbReference type="InterPro" id="IPR014718">
    <property type="entry name" value="GH-type_carb-bd"/>
</dbReference>
<comment type="caution">
    <text evidence="1">The sequence shown here is derived from an EMBL/GenBank/DDBJ whole genome shotgun (WGS) entry which is preliminary data.</text>
</comment>
<name>A0A7X1F4Y0_9SPHN</name>
<evidence type="ECO:0000313" key="2">
    <source>
        <dbReference type="Proteomes" id="UP000520156"/>
    </source>
</evidence>
<organism evidence="1 2">
    <name type="scientific">Novosphingobium aerophilum</name>
    <dbReference type="NCBI Taxonomy" id="2839843"/>
    <lineage>
        <taxon>Bacteria</taxon>
        <taxon>Pseudomonadati</taxon>
        <taxon>Pseudomonadota</taxon>
        <taxon>Alphaproteobacteria</taxon>
        <taxon>Sphingomonadales</taxon>
        <taxon>Sphingomonadaceae</taxon>
        <taxon>Novosphingobium</taxon>
    </lineage>
</organism>
<dbReference type="EMBL" id="JACLAU010000001">
    <property type="protein sequence ID" value="MBC2650204.1"/>
    <property type="molecule type" value="Genomic_DNA"/>
</dbReference>
<dbReference type="CDD" id="cd09021">
    <property type="entry name" value="Aldose_epim_Ec_YphB"/>
    <property type="match status" value="1"/>
</dbReference>
<reference evidence="1 2" key="1">
    <citation type="submission" date="2020-08" db="EMBL/GenBank/DDBJ databases">
        <title>The genome sequence of Novosphingobium flavum 4Y4.</title>
        <authorList>
            <person name="Liu Y."/>
        </authorList>
    </citation>
    <scope>NUCLEOTIDE SEQUENCE [LARGE SCALE GENOMIC DNA]</scope>
    <source>
        <strain evidence="1 2">4Y4</strain>
    </source>
</reference>
<proteinExistence type="predicted"/>
<keyword evidence="2" id="KW-1185">Reference proteome</keyword>
<accession>A0A7X1F4Y0</accession>
<dbReference type="InterPro" id="IPR011013">
    <property type="entry name" value="Gal_mutarotase_sf_dom"/>
</dbReference>
<dbReference type="SUPFAM" id="SSF74650">
    <property type="entry name" value="Galactose mutarotase-like"/>
    <property type="match status" value="1"/>
</dbReference>
<dbReference type="GO" id="GO:0016853">
    <property type="term" value="F:isomerase activity"/>
    <property type="evidence" value="ECO:0007669"/>
    <property type="project" value="InterPro"/>
</dbReference>
<protein>
    <submittedName>
        <fullName evidence="1">Aldose 1-epimerase</fullName>
    </submittedName>
</protein>
<dbReference type="GO" id="GO:0030246">
    <property type="term" value="F:carbohydrate binding"/>
    <property type="evidence" value="ECO:0007669"/>
    <property type="project" value="InterPro"/>
</dbReference>
<dbReference type="InterPro" id="IPR008183">
    <property type="entry name" value="Aldose_1/G6P_1-epimerase"/>
</dbReference>
<dbReference type="RefSeq" id="WP_185681620.1">
    <property type="nucleotide sequence ID" value="NZ_JACLAU010000001.1"/>
</dbReference>
<dbReference type="GO" id="GO:0005975">
    <property type="term" value="P:carbohydrate metabolic process"/>
    <property type="evidence" value="ECO:0007669"/>
    <property type="project" value="InterPro"/>
</dbReference>